<feature type="transmembrane region" description="Helical" evidence="6">
    <location>
        <begin position="272"/>
        <end position="293"/>
    </location>
</feature>
<feature type="transmembrane region" description="Helical" evidence="6">
    <location>
        <begin position="191"/>
        <end position="212"/>
    </location>
</feature>
<feature type="transmembrane region" description="Helical" evidence="6">
    <location>
        <begin position="305"/>
        <end position="332"/>
    </location>
</feature>
<evidence type="ECO:0000313" key="8">
    <source>
        <dbReference type="Proteomes" id="UP000177268"/>
    </source>
</evidence>
<feature type="transmembrane region" description="Helical" evidence="6">
    <location>
        <begin position="232"/>
        <end position="252"/>
    </location>
</feature>
<comment type="subcellular location">
    <subcellularLocation>
        <location evidence="1">Cell membrane</location>
        <topology evidence="1">Multi-pass membrane protein</topology>
    </subcellularLocation>
</comment>
<reference evidence="7 8" key="1">
    <citation type="journal article" date="2016" name="Nat. Commun.">
        <title>Thousands of microbial genomes shed light on interconnected biogeochemical processes in an aquifer system.</title>
        <authorList>
            <person name="Anantharaman K."/>
            <person name="Brown C.T."/>
            <person name="Hug L.A."/>
            <person name="Sharon I."/>
            <person name="Castelle C.J."/>
            <person name="Probst A.J."/>
            <person name="Thomas B.C."/>
            <person name="Singh A."/>
            <person name="Wilkins M.J."/>
            <person name="Karaoz U."/>
            <person name="Brodie E.L."/>
            <person name="Williams K.H."/>
            <person name="Hubbard S.S."/>
            <person name="Banfield J.F."/>
        </authorList>
    </citation>
    <scope>NUCLEOTIDE SEQUENCE [LARGE SCALE GENOMIC DNA]</scope>
</reference>
<feature type="transmembrane region" description="Helical" evidence="6">
    <location>
        <begin position="373"/>
        <end position="393"/>
    </location>
</feature>
<proteinExistence type="predicted"/>
<feature type="transmembrane region" description="Helical" evidence="6">
    <location>
        <begin position="95"/>
        <end position="118"/>
    </location>
</feature>
<dbReference type="InterPro" id="IPR050833">
    <property type="entry name" value="Poly_Biosynth_Transport"/>
</dbReference>
<evidence type="ECO:0000256" key="4">
    <source>
        <dbReference type="ARBA" id="ARBA00022989"/>
    </source>
</evidence>
<dbReference type="Pfam" id="PF01943">
    <property type="entry name" value="Polysacc_synt"/>
    <property type="match status" value="1"/>
</dbReference>
<evidence type="ECO:0000256" key="5">
    <source>
        <dbReference type="ARBA" id="ARBA00023136"/>
    </source>
</evidence>
<evidence type="ECO:0000313" key="7">
    <source>
        <dbReference type="EMBL" id="OGG11746.1"/>
    </source>
</evidence>
<evidence type="ECO:0000256" key="3">
    <source>
        <dbReference type="ARBA" id="ARBA00022692"/>
    </source>
</evidence>
<feature type="transmembrane region" description="Helical" evidence="6">
    <location>
        <begin position="52"/>
        <end position="74"/>
    </location>
</feature>
<dbReference type="GO" id="GO:0005886">
    <property type="term" value="C:plasma membrane"/>
    <property type="evidence" value="ECO:0007669"/>
    <property type="project" value="UniProtKB-SubCell"/>
</dbReference>
<keyword evidence="2" id="KW-1003">Cell membrane</keyword>
<sequence length="431" mass="47785">MEFPHFWKTSTRHEVAWNTLFQVIARAVSAAVTLVVTILIARNFGTNGYGDFVKVTTYIAFFYLLADFGFNAVYLQQNQTYSPISHKNHDEPWGVLLGLRLIVSSLLICAALALLAFIPQGVTQGYTPLVRLGIILFAPSIIFQALITTTNAAFQKHLRYDLSTVAASLGAIVSLVLVWTTTAVKIHEAGVILAVLALLIGSLVTALVGLWFTKNIQKNFSLTFDTKKLTRLFLLSAPLGLTLLFNLVYFHVDSVILTLTRATSEVGIYGLAYKVFELPLVLPTFFMNALYPILLKRGKKDFFRLLIRSFLFLTGMSLVVLGVLWICAPLLVMIKPEFVQSVPALRILLLGLPFFFASSLAMWALIAIKKQSLLAILYGGSMVLNIILDMVFIPRYGYISAAWITVVSEGIVVLISGSLVVYFGKKMVRQK</sequence>
<dbReference type="EMBL" id="MFIZ01000016">
    <property type="protein sequence ID" value="OGG11746.1"/>
    <property type="molecule type" value="Genomic_DNA"/>
</dbReference>
<organism evidence="7 8">
    <name type="scientific">Candidatus Gottesmanbacteria bacterium RBG_13_45_10</name>
    <dbReference type="NCBI Taxonomy" id="1798370"/>
    <lineage>
        <taxon>Bacteria</taxon>
        <taxon>Candidatus Gottesmaniibacteriota</taxon>
    </lineage>
</organism>
<dbReference type="STRING" id="1798370.A2Z00_05260"/>
<dbReference type="CDD" id="cd13128">
    <property type="entry name" value="MATE_Wzx_like"/>
    <property type="match status" value="1"/>
</dbReference>
<evidence type="ECO:0000256" key="2">
    <source>
        <dbReference type="ARBA" id="ARBA00022475"/>
    </source>
</evidence>
<keyword evidence="4 6" id="KW-1133">Transmembrane helix</keyword>
<feature type="transmembrane region" description="Helical" evidence="6">
    <location>
        <begin position="344"/>
        <end position="366"/>
    </location>
</feature>
<feature type="transmembrane region" description="Helical" evidence="6">
    <location>
        <begin position="399"/>
        <end position="423"/>
    </location>
</feature>
<gene>
    <name evidence="7" type="ORF">A2Z00_05260</name>
</gene>
<accession>A0A1F5ZGV3</accession>
<dbReference type="Proteomes" id="UP000177268">
    <property type="component" value="Unassembled WGS sequence"/>
</dbReference>
<feature type="transmembrane region" description="Helical" evidence="6">
    <location>
        <begin position="130"/>
        <end position="148"/>
    </location>
</feature>
<keyword evidence="5 6" id="KW-0472">Membrane</keyword>
<dbReference type="PANTHER" id="PTHR30250:SF11">
    <property type="entry name" value="O-ANTIGEN TRANSPORTER-RELATED"/>
    <property type="match status" value="1"/>
</dbReference>
<feature type="transmembrane region" description="Helical" evidence="6">
    <location>
        <begin position="160"/>
        <end position="179"/>
    </location>
</feature>
<name>A0A1F5ZGV3_9BACT</name>
<comment type="caution">
    <text evidence="7">The sequence shown here is derived from an EMBL/GenBank/DDBJ whole genome shotgun (WGS) entry which is preliminary data.</text>
</comment>
<evidence type="ECO:0000256" key="1">
    <source>
        <dbReference type="ARBA" id="ARBA00004651"/>
    </source>
</evidence>
<keyword evidence="3 6" id="KW-0812">Transmembrane</keyword>
<dbReference type="InterPro" id="IPR002797">
    <property type="entry name" value="Polysacc_synth"/>
</dbReference>
<dbReference type="AlphaFoldDB" id="A0A1F5ZGV3"/>
<protein>
    <submittedName>
        <fullName evidence="7">Uncharacterized protein</fullName>
    </submittedName>
</protein>
<feature type="transmembrane region" description="Helical" evidence="6">
    <location>
        <begin position="20"/>
        <end position="40"/>
    </location>
</feature>
<evidence type="ECO:0000256" key="6">
    <source>
        <dbReference type="SAM" id="Phobius"/>
    </source>
</evidence>
<dbReference type="PANTHER" id="PTHR30250">
    <property type="entry name" value="PST FAMILY PREDICTED COLANIC ACID TRANSPORTER"/>
    <property type="match status" value="1"/>
</dbReference>